<keyword evidence="1" id="KW-0812">Transmembrane</keyword>
<dbReference type="AlphaFoldDB" id="A0A3A8P514"/>
<sequence length="379" mass="40859">METPLVPRATVTGLFARHTASRWRLLTLLSLVLLALVPLSGVTPHGTLQPGYTDHVRHPYVVWVGLHRGIEALYTASLGELREGIAYRQSLEQWLDVPYVYPPGTLVLFLPLALVGQWVPLSPQAFAQVCLLYLLVFAHGALYAVLRLLDGLPAGGRWAVGGLCWLVLMRLALNGQYDGAWLVCGVLALGALAKERPVTALRWVALAALLHYRAFVLAAVGVVALAQVVRGKPVREWPWATLLGVAAVGVVCVRTFLWMAPLAAQTDAATPSILGEPGTVAVVLGLSVAVFALAGRGADGLVAASVGLGTVLAFIDTRHWWHASALLLVPLAVGVTRPARWPTAVRLGLVVWAAVLEMAVWHGSPLWLFRDLNRFLRMV</sequence>
<dbReference type="OrthoDB" id="5494074at2"/>
<protein>
    <recommendedName>
        <fullName evidence="4">DUF2029 domain-containing protein</fullName>
    </recommendedName>
</protein>
<feature type="transmembrane region" description="Helical" evidence="1">
    <location>
        <begin position="203"/>
        <end position="225"/>
    </location>
</feature>
<reference evidence="3" key="1">
    <citation type="submission" date="2018-09" db="EMBL/GenBank/DDBJ databases">
        <authorList>
            <person name="Livingstone P.G."/>
            <person name="Whitworth D.E."/>
        </authorList>
    </citation>
    <scope>NUCLEOTIDE SEQUENCE [LARGE SCALE GENOMIC DNA]</scope>
    <source>
        <strain evidence="3">CA040B</strain>
    </source>
</reference>
<evidence type="ECO:0000313" key="3">
    <source>
        <dbReference type="Proteomes" id="UP000273405"/>
    </source>
</evidence>
<feature type="transmembrane region" description="Helical" evidence="1">
    <location>
        <begin position="99"/>
        <end position="119"/>
    </location>
</feature>
<feature type="transmembrane region" description="Helical" evidence="1">
    <location>
        <begin position="349"/>
        <end position="369"/>
    </location>
</feature>
<keyword evidence="3" id="KW-1185">Reference proteome</keyword>
<gene>
    <name evidence="2" type="ORF">D7X12_04410</name>
</gene>
<feature type="transmembrane region" description="Helical" evidence="1">
    <location>
        <begin position="237"/>
        <end position="257"/>
    </location>
</feature>
<feature type="transmembrane region" description="Helical" evidence="1">
    <location>
        <begin position="301"/>
        <end position="321"/>
    </location>
</feature>
<dbReference type="Proteomes" id="UP000273405">
    <property type="component" value="Unassembled WGS sequence"/>
</dbReference>
<comment type="caution">
    <text evidence="2">The sequence shown here is derived from an EMBL/GenBank/DDBJ whole genome shotgun (WGS) entry which is preliminary data.</text>
</comment>
<accession>A0A3A8P514</accession>
<feature type="transmembrane region" description="Helical" evidence="1">
    <location>
        <begin position="277"/>
        <end position="294"/>
    </location>
</feature>
<dbReference type="RefSeq" id="WP_120624011.1">
    <property type="nucleotide sequence ID" value="NZ_RAWG01000017.1"/>
</dbReference>
<evidence type="ECO:0000256" key="1">
    <source>
        <dbReference type="SAM" id="Phobius"/>
    </source>
</evidence>
<proteinExistence type="predicted"/>
<evidence type="ECO:0000313" key="2">
    <source>
        <dbReference type="EMBL" id="RKH46844.1"/>
    </source>
</evidence>
<keyword evidence="1" id="KW-1133">Transmembrane helix</keyword>
<name>A0A3A8P514_9BACT</name>
<organism evidence="2 3">
    <name type="scientific">Corallococcus sicarius</name>
    <dbReference type="NCBI Taxonomy" id="2316726"/>
    <lineage>
        <taxon>Bacteria</taxon>
        <taxon>Pseudomonadati</taxon>
        <taxon>Myxococcota</taxon>
        <taxon>Myxococcia</taxon>
        <taxon>Myxococcales</taxon>
        <taxon>Cystobacterineae</taxon>
        <taxon>Myxococcaceae</taxon>
        <taxon>Corallococcus</taxon>
    </lineage>
</organism>
<dbReference type="EMBL" id="RAWG01000017">
    <property type="protein sequence ID" value="RKH46844.1"/>
    <property type="molecule type" value="Genomic_DNA"/>
</dbReference>
<keyword evidence="1" id="KW-0472">Membrane</keyword>
<feature type="transmembrane region" description="Helical" evidence="1">
    <location>
        <begin position="131"/>
        <end position="149"/>
    </location>
</feature>
<evidence type="ECO:0008006" key="4">
    <source>
        <dbReference type="Google" id="ProtNLM"/>
    </source>
</evidence>